<organism evidence="7 8">
    <name type="scientific">Cnuella takakiae</name>
    <dbReference type="NCBI Taxonomy" id="1302690"/>
    <lineage>
        <taxon>Bacteria</taxon>
        <taxon>Pseudomonadati</taxon>
        <taxon>Bacteroidota</taxon>
        <taxon>Chitinophagia</taxon>
        <taxon>Chitinophagales</taxon>
        <taxon>Chitinophagaceae</taxon>
        <taxon>Cnuella</taxon>
    </lineage>
</organism>
<dbReference type="STRING" id="1302690.BUE76_19125"/>
<feature type="transmembrane region" description="Helical" evidence="5">
    <location>
        <begin position="57"/>
        <end position="78"/>
    </location>
</feature>
<reference evidence="7 8" key="1">
    <citation type="submission" date="2016-11" db="EMBL/GenBank/DDBJ databases">
        <authorList>
            <person name="Jaros S."/>
            <person name="Januszkiewicz K."/>
            <person name="Wedrychowicz H."/>
        </authorList>
    </citation>
    <scope>NUCLEOTIDE SEQUENCE [LARGE SCALE GENOMIC DNA]</scope>
    <source>
        <strain evidence="7 8">DSM 26897</strain>
    </source>
</reference>
<dbReference type="SMART" id="SM00327">
    <property type="entry name" value="VWA"/>
    <property type="match status" value="1"/>
</dbReference>
<dbReference type="AlphaFoldDB" id="A0A1M5FHT4"/>
<dbReference type="Pfam" id="PF00092">
    <property type="entry name" value="VWA"/>
    <property type="match status" value="1"/>
</dbReference>
<keyword evidence="1" id="KW-1003">Cell membrane</keyword>
<evidence type="ECO:0000256" key="1">
    <source>
        <dbReference type="ARBA" id="ARBA00022475"/>
    </source>
</evidence>
<dbReference type="Pfam" id="PF07584">
    <property type="entry name" value="BatA"/>
    <property type="match status" value="1"/>
</dbReference>
<feature type="transmembrane region" description="Helical" evidence="5">
    <location>
        <begin position="12"/>
        <end position="31"/>
    </location>
</feature>
<keyword evidence="3 5" id="KW-1133">Transmembrane helix</keyword>
<evidence type="ECO:0000256" key="4">
    <source>
        <dbReference type="ARBA" id="ARBA00023136"/>
    </source>
</evidence>
<evidence type="ECO:0000313" key="7">
    <source>
        <dbReference type="EMBL" id="SHF91127.1"/>
    </source>
</evidence>
<dbReference type="PRINTS" id="PR00453">
    <property type="entry name" value="VWFADOMAIN"/>
</dbReference>
<dbReference type="EMBL" id="FQUO01000014">
    <property type="protein sequence ID" value="SHF91127.1"/>
    <property type="molecule type" value="Genomic_DNA"/>
</dbReference>
<dbReference type="Gene3D" id="3.40.50.410">
    <property type="entry name" value="von Willebrand factor, type A domain"/>
    <property type="match status" value="1"/>
</dbReference>
<sequence length="333" mass="36896">MVYEWFRQIEFAYPWALPALLMLPVIAWLHWRMRRSLQPTVPVSSVSTFSRKGGRAAWVHFPFWLLLLSLGFAILALARPQIRNVSSRARGEGIDIVLCMDVSGSMLSADFYPNRLEVAKEMAISFVQARPVDRLGLVIFSGESYTLYPVASDHASLVEQVRGLRSGMLEDGTLIGEGLATSVDRLSDSKAKSKVIVLLTDGKEQPPENRLIDPQTALRIAKAAGVKVYTIGMSAGGEATVAEGGTRARVGTGGLDEALLRRIANETGGEYFRALDKEGLQSIYARIDKLERSQVEVSTRTRYAEQFQWPLGLSLLLLFLALLLRNTVLRIFP</sequence>
<dbReference type="PROSITE" id="PS50234">
    <property type="entry name" value="VWFA"/>
    <property type="match status" value="1"/>
</dbReference>
<accession>A0A1M5FHT4</accession>
<evidence type="ECO:0000256" key="3">
    <source>
        <dbReference type="ARBA" id="ARBA00022989"/>
    </source>
</evidence>
<name>A0A1M5FHT4_9BACT</name>
<dbReference type="InterPro" id="IPR024163">
    <property type="entry name" value="Aerotolerance_reg_N"/>
</dbReference>
<dbReference type="InterPro" id="IPR050768">
    <property type="entry name" value="UPF0353/GerABKA_families"/>
</dbReference>
<proteinExistence type="predicted"/>
<dbReference type="PANTHER" id="PTHR22550">
    <property type="entry name" value="SPORE GERMINATION PROTEIN"/>
    <property type="match status" value="1"/>
</dbReference>
<feature type="transmembrane region" description="Helical" evidence="5">
    <location>
        <begin position="307"/>
        <end position="324"/>
    </location>
</feature>
<dbReference type="InterPro" id="IPR002035">
    <property type="entry name" value="VWF_A"/>
</dbReference>
<keyword evidence="4 5" id="KW-0472">Membrane</keyword>
<dbReference type="RefSeq" id="WP_083596624.1">
    <property type="nucleotide sequence ID" value="NZ_FQUO01000014.1"/>
</dbReference>
<dbReference type="OrthoDB" id="6206554at2"/>
<evidence type="ECO:0000256" key="2">
    <source>
        <dbReference type="ARBA" id="ARBA00022692"/>
    </source>
</evidence>
<dbReference type="Proteomes" id="UP000184368">
    <property type="component" value="Unassembled WGS sequence"/>
</dbReference>
<evidence type="ECO:0000259" key="6">
    <source>
        <dbReference type="PROSITE" id="PS50234"/>
    </source>
</evidence>
<gene>
    <name evidence="7" type="ORF">SAMN05444008_11416</name>
</gene>
<dbReference type="InterPro" id="IPR036465">
    <property type="entry name" value="vWFA_dom_sf"/>
</dbReference>
<keyword evidence="2 5" id="KW-0812">Transmembrane</keyword>
<evidence type="ECO:0000313" key="8">
    <source>
        <dbReference type="Proteomes" id="UP000184368"/>
    </source>
</evidence>
<feature type="domain" description="VWFA" evidence="6">
    <location>
        <begin position="95"/>
        <end position="287"/>
    </location>
</feature>
<dbReference type="PANTHER" id="PTHR22550:SF5">
    <property type="entry name" value="LEUCINE ZIPPER PROTEIN 4"/>
    <property type="match status" value="1"/>
</dbReference>
<protein>
    <submittedName>
        <fullName evidence="7">Ca-activated chloride channel family protein</fullName>
    </submittedName>
</protein>
<dbReference type="SUPFAM" id="SSF53300">
    <property type="entry name" value="vWA-like"/>
    <property type="match status" value="1"/>
</dbReference>
<evidence type="ECO:0000256" key="5">
    <source>
        <dbReference type="SAM" id="Phobius"/>
    </source>
</evidence>
<keyword evidence="8" id="KW-1185">Reference proteome</keyword>